<dbReference type="HOGENOM" id="CLU_3103057_0_0_5"/>
<dbReference type="AlphaFoldDB" id="J0WC93"/>
<gene>
    <name evidence="2" type="ORF">Rleg4DRAFT_4547</name>
</gene>
<accession>J0WC93</accession>
<sequence>METYETGENGPSSACRHLLPVNGAKGCAATSPFPSNLSQGTSPLPVLRGEG</sequence>
<evidence type="ECO:0000256" key="1">
    <source>
        <dbReference type="SAM" id="MobiDB-lite"/>
    </source>
</evidence>
<evidence type="ECO:0000313" key="3">
    <source>
        <dbReference type="Proteomes" id="UP000005732"/>
    </source>
</evidence>
<name>J0WC93_RHILT</name>
<reference evidence="2 3" key="1">
    <citation type="submission" date="2012-02" db="EMBL/GenBank/DDBJ databases">
        <title>Improved High-Quality Draft Sequence of Rhizobium leguminosarum bv. trifolii WSM2297.</title>
        <authorList>
            <consortium name="US DOE Joint Genome Institute"/>
            <person name="Lucas S."/>
            <person name="Han J."/>
            <person name="Lapidus A."/>
            <person name="Cheng J.-F."/>
            <person name="Goodwin L."/>
            <person name="Pitluck S."/>
            <person name="Peters L."/>
            <person name="Ovchinnikova G."/>
            <person name="Zhang X."/>
            <person name="Detter J.C."/>
            <person name="Han C."/>
            <person name="Tapia R."/>
            <person name="Land M."/>
            <person name="Hauser L."/>
            <person name="Kyrpides N."/>
            <person name="Ivanova N."/>
            <person name="Pagani I."/>
            <person name="Brau L."/>
            <person name="Yates R."/>
            <person name="O'Hara G."/>
            <person name="Rui T."/>
            <person name="Howieson J."/>
            <person name="Reeve W."/>
            <person name="Woyke T."/>
        </authorList>
    </citation>
    <scope>NUCLEOTIDE SEQUENCE [LARGE SCALE GENOMIC DNA]</scope>
    <source>
        <strain evidence="2 3">WSM2297</strain>
    </source>
</reference>
<protein>
    <submittedName>
        <fullName evidence="2">Uncharacterized protein</fullName>
    </submittedName>
</protein>
<dbReference type="EMBL" id="JH719395">
    <property type="protein sequence ID" value="EJC82818.1"/>
    <property type="molecule type" value="Genomic_DNA"/>
</dbReference>
<evidence type="ECO:0000313" key="2">
    <source>
        <dbReference type="EMBL" id="EJC82818.1"/>
    </source>
</evidence>
<proteinExistence type="predicted"/>
<organism evidence="2 3">
    <name type="scientific">Rhizobium leguminosarum bv. trifolii WSM2297</name>
    <dbReference type="NCBI Taxonomy" id="754762"/>
    <lineage>
        <taxon>Bacteria</taxon>
        <taxon>Pseudomonadati</taxon>
        <taxon>Pseudomonadota</taxon>
        <taxon>Alphaproteobacteria</taxon>
        <taxon>Hyphomicrobiales</taxon>
        <taxon>Rhizobiaceae</taxon>
        <taxon>Rhizobium/Agrobacterium group</taxon>
        <taxon>Rhizobium</taxon>
    </lineage>
</organism>
<feature type="region of interest" description="Disordered" evidence="1">
    <location>
        <begin position="29"/>
        <end position="51"/>
    </location>
</feature>
<feature type="compositionally biased region" description="Polar residues" evidence="1">
    <location>
        <begin position="32"/>
        <end position="42"/>
    </location>
</feature>
<dbReference type="Proteomes" id="UP000005732">
    <property type="component" value="Unassembled WGS sequence"/>
</dbReference>